<evidence type="ECO:0000313" key="2">
    <source>
        <dbReference type="EMBL" id="CAI9262342.1"/>
    </source>
</evidence>
<dbReference type="AlphaFoldDB" id="A0AA35VG91"/>
<dbReference type="Proteomes" id="UP001177003">
    <property type="component" value="Chromosome 0"/>
</dbReference>
<accession>A0AA35VG91</accession>
<feature type="compositionally biased region" description="Low complexity" evidence="1">
    <location>
        <begin position="80"/>
        <end position="95"/>
    </location>
</feature>
<reference evidence="2" key="1">
    <citation type="submission" date="2023-04" db="EMBL/GenBank/DDBJ databases">
        <authorList>
            <person name="Vijverberg K."/>
            <person name="Xiong W."/>
            <person name="Schranz E."/>
        </authorList>
    </citation>
    <scope>NUCLEOTIDE SEQUENCE</scope>
</reference>
<keyword evidence="3" id="KW-1185">Reference proteome</keyword>
<name>A0AA35VG91_LACSI</name>
<gene>
    <name evidence="2" type="ORF">LSALG_LOCUS3082</name>
</gene>
<evidence type="ECO:0000313" key="3">
    <source>
        <dbReference type="Proteomes" id="UP001177003"/>
    </source>
</evidence>
<sequence>MDALIAELQRTTRKPPQTIPVTTEPPSKSDPEDSTHALLPRKQKRRDPRLGVFITDPVQKNSTPIESGSMAQNIQTTFTESSPVIEEISSSLPESTPMDQDFQSPSVEEEVLPSDGAHASGSSFKTPELYISKGKSKLPESELVDVVQLQKKVFDVELNSTEKNLIIGK</sequence>
<protein>
    <submittedName>
        <fullName evidence="2">Uncharacterized protein</fullName>
    </submittedName>
</protein>
<proteinExistence type="predicted"/>
<dbReference type="EMBL" id="OX465086">
    <property type="protein sequence ID" value="CAI9262342.1"/>
    <property type="molecule type" value="Genomic_DNA"/>
</dbReference>
<organism evidence="2 3">
    <name type="scientific">Lactuca saligna</name>
    <name type="common">Willowleaf lettuce</name>
    <dbReference type="NCBI Taxonomy" id="75948"/>
    <lineage>
        <taxon>Eukaryota</taxon>
        <taxon>Viridiplantae</taxon>
        <taxon>Streptophyta</taxon>
        <taxon>Embryophyta</taxon>
        <taxon>Tracheophyta</taxon>
        <taxon>Spermatophyta</taxon>
        <taxon>Magnoliopsida</taxon>
        <taxon>eudicotyledons</taxon>
        <taxon>Gunneridae</taxon>
        <taxon>Pentapetalae</taxon>
        <taxon>asterids</taxon>
        <taxon>campanulids</taxon>
        <taxon>Asterales</taxon>
        <taxon>Asteraceae</taxon>
        <taxon>Cichorioideae</taxon>
        <taxon>Cichorieae</taxon>
        <taxon>Lactucinae</taxon>
        <taxon>Lactuca</taxon>
    </lineage>
</organism>
<feature type="compositionally biased region" description="Polar residues" evidence="1">
    <location>
        <begin position="97"/>
        <end position="106"/>
    </location>
</feature>
<evidence type="ECO:0000256" key="1">
    <source>
        <dbReference type="SAM" id="MobiDB-lite"/>
    </source>
</evidence>
<feature type="compositionally biased region" description="Polar residues" evidence="1">
    <location>
        <begin position="58"/>
        <end position="79"/>
    </location>
</feature>
<feature type="region of interest" description="Disordered" evidence="1">
    <location>
        <begin position="1"/>
        <end position="126"/>
    </location>
</feature>